<dbReference type="Proteomes" id="UP000321058">
    <property type="component" value="Unassembled WGS sequence"/>
</dbReference>
<sequence>MFHLLHDVHHNVLLTRFSGSYVVTDISLRDKAVARFVARYGLARGILDYSAVEAVDIPIEVVVERSSQPPLLPGQARVIVAPREPLWAMNRIFAAHRLFRQGEEPILVRSIEEAYQALSMVDPVFEPVAIDPVSRLEEVAHDVLAGIESCRGTTDAEERERLRRKMMRMLDTVLERGPGARKVSAITLSDVLNAMLSRATVSDSDLKTTCATCNSHLPLSRYTISAGRETTYACPGCGRVMVVLAAMDDGVEPSLPGYEMGRFIVRTAGDIECPGAMLPKCEP</sequence>
<organism evidence="1 2">
    <name type="scientific">Reyranella soli</name>
    <dbReference type="NCBI Taxonomy" id="1230389"/>
    <lineage>
        <taxon>Bacteria</taxon>
        <taxon>Pseudomonadati</taxon>
        <taxon>Pseudomonadota</taxon>
        <taxon>Alphaproteobacteria</taxon>
        <taxon>Hyphomicrobiales</taxon>
        <taxon>Reyranellaceae</taxon>
        <taxon>Reyranella</taxon>
    </lineage>
</organism>
<comment type="caution">
    <text evidence="1">The sequence shown here is derived from an EMBL/GenBank/DDBJ whole genome shotgun (WGS) entry which is preliminary data.</text>
</comment>
<reference evidence="1 2" key="1">
    <citation type="submission" date="2019-07" db="EMBL/GenBank/DDBJ databases">
        <title>Whole genome shotgun sequence of Reyranella soli NBRC 108950.</title>
        <authorList>
            <person name="Hosoyama A."/>
            <person name="Uohara A."/>
            <person name="Ohji S."/>
            <person name="Ichikawa N."/>
        </authorList>
    </citation>
    <scope>NUCLEOTIDE SEQUENCE [LARGE SCALE GENOMIC DNA]</scope>
    <source>
        <strain evidence="1 2">NBRC 108950</strain>
    </source>
</reference>
<name>A0A512N2R4_9HYPH</name>
<gene>
    <name evidence="1" type="ORF">RSO01_04090</name>
</gene>
<dbReference type="AlphaFoldDB" id="A0A512N2R4"/>
<proteinExistence type="predicted"/>
<dbReference type="RefSeq" id="WP_147145632.1">
    <property type="nucleotide sequence ID" value="NZ_BKAJ01000004.1"/>
</dbReference>
<dbReference type="EMBL" id="BKAJ01000004">
    <property type="protein sequence ID" value="GEP53243.1"/>
    <property type="molecule type" value="Genomic_DNA"/>
</dbReference>
<protein>
    <submittedName>
        <fullName evidence="1">Uncharacterized protein</fullName>
    </submittedName>
</protein>
<accession>A0A512N2R4</accession>
<evidence type="ECO:0000313" key="2">
    <source>
        <dbReference type="Proteomes" id="UP000321058"/>
    </source>
</evidence>
<evidence type="ECO:0000313" key="1">
    <source>
        <dbReference type="EMBL" id="GEP53243.1"/>
    </source>
</evidence>
<keyword evidence="2" id="KW-1185">Reference proteome</keyword>
<dbReference type="OrthoDB" id="9557626at2"/>